<name>A0A5C5RFR6_9ACTN</name>
<dbReference type="AlphaFoldDB" id="A0A5C5RFR6"/>
<accession>A0A5C5RFR6</accession>
<gene>
    <name evidence="2" type="ORF">FK268_22565</name>
</gene>
<keyword evidence="3" id="KW-1185">Reference proteome</keyword>
<organism evidence="2 3">
    <name type="scientific">Tsukamurella sputi</name>
    <dbReference type="NCBI Taxonomy" id="2591848"/>
    <lineage>
        <taxon>Bacteria</taxon>
        <taxon>Bacillati</taxon>
        <taxon>Actinomycetota</taxon>
        <taxon>Actinomycetes</taxon>
        <taxon>Mycobacteriales</taxon>
        <taxon>Tsukamurellaceae</taxon>
        <taxon>Tsukamurella</taxon>
    </lineage>
</organism>
<evidence type="ECO:0000313" key="3">
    <source>
        <dbReference type="Proteomes" id="UP000319792"/>
    </source>
</evidence>
<comment type="caution">
    <text evidence="2">The sequence shown here is derived from an EMBL/GenBank/DDBJ whole genome shotgun (WGS) entry which is preliminary data.</text>
</comment>
<dbReference type="Proteomes" id="UP000319792">
    <property type="component" value="Unassembled WGS sequence"/>
</dbReference>
<proteinExistence type="predicted"/>
<feature type="region of interest" description="Disordered" evidence="1">
    <location>
        <begin position="1"/>
        <end position="22"/>
    </location>
</feature>
<dbReference type="EMBL" id="VIGV01000015">
    <property type="protein sequence ID" value="TWS21827.1"/>
    <property type="molecule type" value="Genomic_DNA"/>
</dbReference>
<sequence length="176" mass="19423">MGSGTIQLRSGGEGPMNHDLQTDTHDGDLVVFLLGMRPRRTWRLGQSAFVARSLRRMLSEIERDRERGGALGYLGGFKAIAPGGPLLVQYWRSFAELESYSHSTDFTHRPAWLEFYKMAHGQGRSTVGIWHETYRVPAGAHESIYADLSAPVGLAAAVGSQPLARRGRTSRERIGA</sequence>
<reference evidence="2 3" key="2">
    <citation type="submission" date="2019-08" db="EMBL/GenBank/DDBJ databases">
        <title>Tsukamurella conjunctivitidis sp. nov., Tsukamurella assacharolytica sp. nov. and Tsukamurella sputae sp. nov. isolated from patients with conjunctivitis, bacteraemia (lymphoma) and respiratory infection (sputum) in Hong Kong.</title>
        <authorList>
            <person name="Fok K.M.N."/>
            <person name="Fong J.Y.H."/>
        </authorList>
    </citation>
    <scope>NUCLEOTIDE SEQUENCE [LARGE SCALE GENOMIC DNA]</scope>
    <source>
        <strain evidence="2 3">HKU70</strain>
    </source>
</reference>
<evidence type="ECO:0000256" key="1">
    <source>
        <dbReference type="SAM" id="MobiDB-lite"/>
    </source>
</evidence>
<dbReference type="Pfam" id="PF13826">
    <property type="entry name" value="Monooxy_af470-like"/>
    <property type="match status" value="1"/>
</dbReference>
<evidence type="ECO:0000313" key="2">
    <source>
        <dbReference type="EMBL" id="TWS21827.1"/>
    </source>
</evidence>
<protein>
    <submittedName>
        <fullName evidence="2">DUF4188 domain-containing protein</fullName>
    </submittedName>
</protein>
<reference evidence="2 3" key="1">
    <citation type="submission" date="2019-06" db="EMBL/GenBank/DDBJ databases">
        <authorList>
            <person name="Teng J.L.L."/>
            <person name="Lee H.H."/>
            <person name="Lau S.K.P."/>
            <person name="Woo P.C.Y."/>
        </authorList>
    </citation>
    <scope>NUCLEOTIDE SEQUENCE [LARGE SCALE GENOMIC DNA]</scope>
    <source>
        <strain evidence="2 3">HKU70</strain>
    </source>
</reference>
<dbReference type="InterPro" id="IPR025444">
    <property type="entry name" value="Monooxy_af470"/>
</dbReference>